<accession>A0A502KSS6</accession>
<dbReference type="OrthoDB" id="6400071at2"/>
<dbReference type="GO" id="GO:0016747">
    <property type="term" value="F:acyltransferase activity, transferring groups other than amino-acyl groups"/>
    <property type="evidence" value="ECO:0007669"/>
    <property type="project" value="InterPro"/>
</dbReference>
<keyword evidence="3" id="KW-1185">Reference proteome</keyword>
<organism evidence="2 3">
    <name type="scientific">Litorilituus lipolyticus</name>
    <dbReference type="NCBI Taxonomy" id="2491017"/>
    <lineage>
        <taxon>Bacteria</taxon>
        <taxon>Pseudomonadati</taxon>
        <taxon>Pseudomonadota</taxon>
        <taxon>Gammaproteobacteria</taxon>
        <taxon>Alteromonadales</taxon>
        <taxon>Colwelliaceae</taxon>
        <taxon>Litorilituus</taxon>
    </lineage>
</organism>
<dbReference type="PANTHER" id="PTHR43792">
    <property type="entry name" value="GNAT FAMILY, PUTATIVE (AFU_ORTHOLOGUE AFUA_3G00765)-RELATED-RELATED"/>
    <property type="match status" value="1"/>
</dbReference>
<dbReference type="InterPro" id="IPR051531">
    <property type="entry name" value="N-acetyltransferase"/>
</dbReference>
<dbReference type="AlphaFoldDB" id="A0A502KSS6"/>
<name>A0A502KSS6_9GAMM</name>
<keyword evidence="2" id="KW-0808">Transferase</keyword>
<dbReference type="Proteomes" id="UP000315303">
    <property type="component" value="Unassembled WGS sequence"/>
</dbReference>
<proteinExistence type="predicted"/>
<dbReference type="Pfam" id="PF13302">
    <property type="entry name" value="Acetyltransf_3"/>
    <property type="match status" value="1"/>
</dbReference>
<evidence type="ECO:0000313" key="2">
    <source>
        <dbReference type="EMBL" id="TPH14642.1"/>
    </source>
</evidence>
<dbReference type="SUPFAM" id="SSF55729">
    <property type="entry name" value="Acyl-CoA N-acyltransferases (Nat)"/>
    <property type="match status" value="1"/>
</dbReference>
<dbReference type="InterPro" id="IPR016181">
    <property type="entry name" value="Acyl_CoA_acyltransferase"/>
</dbReference>
<dbReference type="InterPro" id="IPR000182">
    <property type="entry name" value="GNAT_dom"/>
</dbReference>
<reference evidence="2 3" key="1">
    <citation type="submission" date="2019-01" db="EMBL/GenBank/DDBJ databases">
        <title>Litorilituus lipolytica sp. nov., isolated from intertidal sand of the Yellow Sea in China.</title>
        <authorList>
            <person name="Liu A."/>
        </authorList>
    </citation>
    <scope>NUCLEOTIDE SEQUENCE [LARGE SCALE GENOMIC DNA]</scope>
    <source>
        <strain evidence="2 3">RZ04</strain>
    </source>
</reference>
<protein>
    <submittedName>
        <fullName evidence="2">N-acetyltransferase</fullName>
    </submittedName>
</protein>
<sequence length="196" mass="22615">MQELPSIEKFSLNNFTFSPINSSHKALIVSLYTNSKAMTFVEPVQSEQNAIKIHQSFVKKNTNRQSGFYTWAIQNEQLLPTNKSENIDINKYIGFVVLYTKIGAKPLTHPEIGIMLKPENSHCGYGTKIFTALITYVFKLLCCDAINIRFQPSHVAMQRMSKKLGFIFDEQQQSKEINFVHDEMRIETLFQQNWPS</sequence>
<evidence type="ECO:0000259" key="1">
    <source>
        <dbReference type="Pfam" id="PF13302"/>
    </source>
</evidence>
<evidence type="ECO:0000313" key="3">
    <source>
        <dbReference type="Proteomes" id="UP000315303"/>
    </source>
</evidence>
<gene>
    <name evidence="2" type="ORF">EPA86_11120</name>
</gene>
<dbReference type="Gene3D" id="3.40.630.30">
    <property type="match status" value="1"/>
</dbReference>
<dbReference type="RefSeq" id="WP_140603574.1">
    <property type="nucleotide sequence ID" value="NZ_SAWY01000021.1"/>
</dbReference>
<feature type="domain" description="N-acetyltransferase" evidence="1">
    <location>
        <begin position="16"/>
        <end position="166"/>
    </location>
</feature>
<dbReference type="PANTHER" id="PTHR43792:SF1">
    <property type="entry name" value="N-ACETYLTRANSFERASE DOMAIN-CONTAINING PROTEIN"/>
    <property type="match status" value="1"/>
</dbReference>
<comment type="caution">
    <text evidence="2">The sequence shown here is derived from an EMBL/GenBank/DDBJ whole genome shotgun (WGS) entry which is preliminary data.</text>
</comment>
<dbReference type="EMBL" id="SAWY01000021">
    <property type="protein sequence ID" value="TPH14642.1"/>
    <property type="molecule type" value="Genomic_DNA"/>
</dbReference>